<gene>
    <name evidence="1" type="ORF">DPMN_167030</name>
</gene>
<protein>
    <submittedName>
        <fullName evidence="1">Uncharacterized protein</fullName>
    </submittedName>
</protein>
<evidence type="ECO:0000313" key="1">
    <source>
        <dbReference type="EMBL" id="KAH3788867.1"/>
    </source>
</evidence>
<dbReference type="EMBL" id="JAIWYP010000008">
    <property type="protein sequence ID" value="KAH3788867.1"/>
    <property type="molecule type" value="Genomic_DNA"/>
</dbReference>
<reference evidence="1" key="1">
    <citation type="journal article" date="2019" name="bioRxiv">
        <title>The Genome of the Zebra Mussel, Dreissena polymorpha: A Resource for Invasive Species Research.</title>
        <authorList>
            <person name="McCartney M.A."/>
            <person name="Auch B."/>
            <person name="Kono T."/>
            <person name="Mallez S."/>
            <person name="Zhang Y."/>
            <person name="Obille A."/>
            <person name="Becker A."/>
            <person name="Abrahante J.E."/>
            <person name="Garbe J."/>
            <person name="Badalamenti J.P."/>
            <person name="Herman A."/>
            <person name="Mangelson H."/>
            <person name="Liachko I."/>
            <person name="Sullivan S."/>
            <person name="Sone E.D."/>
            <person name="Koren S."/>
            <person name="Silverstein K.A.T."/>
            <person name="Beckman K.B."/>
            <person name="Gohl D.M."/>
        </authorList>
    </citation>
    <scope>NUCLEOTIDE SEQUENCE</scope>
    <source>
        <strain evidence="1">Duluth1</strain>
        <tissue evidence="1">Whole animal</tissue>
    </source>
</reference>
<dbReference type="AlphaFoldDB" id="A0A9D4F3N4"/>
<name>A0A9D4F3N4_DREPO</name>
<proteinExistence type="predicted"/>
<organism evidence="1 2">
    <name type="scientific">Dreissena polymorpha</name>
    <name type="common">Zebra mussel</name>
    <name type="synonym">Mytilus polymorpha</name>
    <dbReference type="NCBI Taxonomy" id="45954"/>
    <lineage>
        <taxon>Eukaryota</taxon>
        <taxon>Metazoa</taxon>
        <taxon>Spiralia</taxon>
        <taxon>Lophotrochozoa</taxon>
        <taxon>Mollusca</taxon>
        <taxon>Bivalvia</taxon>
        <taxon>Autobranchia</taxon>
        <taxon>Heteroconchia</taxon>
        <taxon>Euheterodonta</taxon>
        <taxon>Imparidentia</taxon>
        <taxon>Neoheterodontei</taxon>
        <taxon>Myida</taxon>
        <taxon>Dreissenoidea</taxon>
        <taxon>Dreissenidae</taxon>
        <taxon>Dreissena</taxon>
    </lineage>
</organism>
<reference evidence="1" key="2">
    <citation type="submission" date="2020-11" db="EMBL/GenBank/DDBJ databases">
        <authorList>
            <person name="McCartney M.A."/>
            <person name="Auch B."/>
            <person name="Kono T."/>
            <person name="Mallez S."/>
            <person name="Becker A."/>
            <person name="Gohl D.M."/>
            <person name="Silverstein K.A.T."/>
            <person name="Koren S."/>
            <person name="Bechman K.B."/>
            <person name="Herman A."/>
            <person name="Abrahante J.E."/>
            <person name="Garbe J."/>
        </authorList>
    </citation>
    <scope>NUCLEOTIDE SEQUENCE</scope>
    <source>
        <strain evidence="1">Duluth1</strain>
        <tissue evidence="1">Whole animal</tissue>
    </source>
</reference>
<accession>A0A9D4F3N4</accession>
<evidence type="ECO:0000313" key="2">
    <source>
        <dbReference type="Proteomes" id="UP000828390"/>
    </source>
</evidence>
<sequence length="102" mass="11912">MHVISRVLTMLNYSNMRKTTPPPGGRVYQRTVTIFELSYAIIRTNNITKLHVDWTINVTSRVLTRSHNNHIMFYYSHKCFRKISPPSSGLVVQRTKTIFELS</sequence>
<keyword evidence="2" id="KW-1185">Reference proteome</keyword>
<dbReference type="Proteomes" id="UP000828390">
    <property type="component" value="Unassembled WGS sequence"/>
</dbReference>
<comment type="caution">
    <text evidence="1">The sequence shown here is derived from an EMBL/GenBank/DDBJ whole genome shotgun (WGS) entry which is preliminary data.</text>
</comment>